<dbReference type="Gene3D" id="3.40.50.300">
    <property type="entry name" value="P-loop containing nucleotide triphosphate hydrolases"/>
    <property type="match status" value="1"/>
</dbReference>
<dbReference type="InterPro" id="IPR016032">
    <property type="entry name" value="Sig_transdc_resp-reg_C-effctor"/>
</dbReference>
<dbReference type="InterPro" id="IPR041664">
    <property type="entry name" value="AAA_16"/>
</dbReference>
<dbReference type="SUPFAM" id="SSF46894">
    <property type="entry name" value="C-terminal effector domain of the bipartite response regulators"/>
    <property type="match status" value="1"/>
</dbReference>
<evidence type="ECO:0000313" key="5">
    <source>
        <dbReference type="Proteomes" id="UP000190539"/>
    </source>
</evidence>
<dbReference type="CDD" id="cd06170">
    <property type="entry name" value="LuxR_C_like"/>
    <property type="match status" value="1"/>
</dbReference>
<dbReference type="PANTHER" id="PTHR16305">
    <property type="entry name" value="TESTICULAR SOLUBLE ADENYLYL CYCLASE"/>
    <property type="match status" value="1"/>
</dbReference>
<dbReference type="InterPro" id="IPR036388">
    <property type="entry name" value="WH-like_DNA-bd_sf"/>
</dbReference>
<evidence type="ECO:0000256" key="2">
    <source>
        <dbReference type="ARBA" id="ARBA00022840"/>
    </source>
</evidence>
<dbReference type="Proteomes" id="UP000190539">
    <property type="component" value="Unassembled WGS sequence"/>
</dbReference>
<dbReference type="OrthoDB" id="7053960at2"/>
<dbReference type="GO" id="GO:0006355">
    <property type="term" value="P:regulation of DNA-templated transcription"/>
    <property type="evidence" value="ECO:0007669"/>
    <property type="project" value="InterPro"/>
</dbReference>
<dbReference type="SMART" id="SM00421">
    <property type="entry name" value="HTH_LUXR"/>
    <property type="match status" value="1"/>
</dbReference>
<dbReference type="InterPro" id="IPR027417">
    <property type="entry name" value="P-loop_NTPase"/>
</dbReference>
<keyword evidence="1" id="KW-0547">Nucleotide-binding</keyword>
<feature type="domain" description="HTH luxR-type" evidence="3">
    <location>
        <begin position="839"/>
        <end position="904"/>
    </location>
</feature>
<dbReference type="InterPro" id="IPR000792">
    <property type="entry name" value="Tscrpt_reg_LuxR_C"/>
</dbReference>
<dbReference type="PROSITE" id="PS00622">
    <property type="entry name" value="HTH_LUXR_1"/>
    <property type="match status" value="1"/>
</dbReference>
<protein>
    <submittedName>
        <fullName evidence="4">LuxR family transcriptional regulator</fullName>
    </submittedName>
</protein>
<dbReference type="GO" id="GO:0004016">
    <property type="term" value="F:adenylate cyclase activity"/>
    <property type="evidence" value="ECO:0007669"/>
    <property type="project" value="TreeGrafter"/>
</dbReference>
<keyword evidence="5" id="KW-1185">Reference proteome</keyword>
<reference evidence="4 5" key="1">
    <citation type="submission" date="2017-02" db="EMBL/GenBank/DDBJ databases">
        <title>Draft Genome Sequence of Streptomyces tsukubaensis F601, a Producer of the immunosuppressant tacrolimus FK506.</title>
        <authorList>
            <person name="Zong G."/>
            <person name="Zhong C."/>
            <person name="Fu J."/>
            <person name="Qin R."/>
            <person name="Cao G."/>
        </authorList>
    </citation>
    <scope>NUCLEOTIDE SEQUENCE [LARGE SCALE GENOMIC DNA]</scope>
    <source>
        <strain evidence="4 5">F601</strain>
    </source>
</reference>
<gene>
    <name evidence="4" type="ORF">B1H18_31695</name>
</gene>
<dbReference type="RefSeq" id="WP_077973908.1">
    <property type="nucleotide sequence ID" value="NZ_CP045178.1"/>
</dbReference>
<dbReference type="Gene3D" id="1.10.10.10">
    <property type="entry name" value="Winged helix-like DNA-binding domain superfamily/Winged helix DNA-binding domain"/>
    <property type="match status" value="1"/>
</dbReference>
<dbReference type="Pfam" id="PF00196">
    <property type="entry name" value="GerE"/>
    <property type="match status" value="1"/>
</dbReference>
<keyword evidence="2" id="KW-0067">ATP-binding</keyword>
<dbReference type="AlphaFoldDB" id="A0A1V4A116"/>
<dbReference type="PRINTS" id="PR00038">
    <property type="entry name" value="HTHLUXR"/>
</dbReference>
<sequence>MRSLPYSVGSLVGRQGEIRQIDETIGTARASGGGVLVVRGEAGVGKTALLRHAERAASGFRVMRAAGAEFESELPFAALHQLCRPLCAPSLGHLAELPAQHREALRVAFGLATGAPDFYRAGLAALELFAAAARDRPLLCVVDDAQWLDAASLKALAFVARRVTAEPVALVFAVRVPAAANELDDLPGLDVGRLSDGDARALLAANGQGALDEQVRDRIMAEARGNPLALLQLPRSDGFDGFAVPDTTSVPSRIERSFRARLAGLPEGARQLLTVASADPTGAPDLLWSAALRMDIDVAAAGATATATGLVEFSTRVRFCHPLARSAVYLAADAGERRRAHRVLAEVTDPVGAPDRRAWHRARGSSGPDEAVAAELERSASRARSRGGVVAAAAFAERAAELSLDPAKRVERTLAAVQARIDAGAPDAAARLLTTVETSPMDEGRHARVDLLRGQLAFMRHDDSEGPMFMVRAGRRLAASDPAMARRCFLDALEMSLVVGRADGAMDMVLAAAKPRAPEPRSPDILDALTLLTTEGHRTAAPLMRNVLDGVDGVDGPMWTERPALAVMLAAELWDPHSHSAIADWLMKTGRESGAPLVLRLGLAQVASYAALTGDLGRAMAAIAEEEAVADATGGPPVTYHRLQLAAMRGRRQEASELFGTAAAASGTGQLITNVHWAAAVLNNGLADYPAALAAAKRATARGGLGLAGMSLPELVEAAVRCDEPREAAIALGSLTERTEASGSASGLGIAAYARGLVTGVEDHYREALDHLDGSPLLPYRARAHLVYGEWLRRAGRRKDSRPHLRTAHELLSEAGMEAFARRAADELRATGEKARSRSVHTYNQLTMQEVHIARLVATGATSNEVAAGLFLSPRTVDAHLRNIFRKLGITSRRQLRDHPGLHSEPMSS</sequence>
<evidence type="ECO:0000313" key="4">
    <source>
        <dbReference type="EMBL" id="OON71923.1"/>
    </source>
</evidence>
<dbReference type="PANTHER" id="PTHR16305:SF35">
    <property type="entry name" value="TRANSCRIPTIONAL ACTIVATOR DOMAIN"/>
    <property type="match status" value="1"/>
</dbReference>
<comment type="caution">
    <text evidence="4">The sequence shown here is derived from an EMBL/GenBank/DDBJ whole genome shotgun (WGS) entry which is preliminary data.</text>
</comment>
<dbReference type="Pfam" id="PF13191">
    <property type="entry name" value="AAA_16"/>
    <property type="match status" value="1"/>
</dbReference>
<dbReference type="GO" id="GO:0003677">
    <property type="term" value="F:DNA binding"/>
    <property type="evidence" value="ECO:0007669"/>
    <property type="project" value="InterPro"/>
</dbReference>
<proteinExistence type="predicted"/>
<dbReference type="STRING" id="83656.B1H18_31695"/>
<accession>A0A1V4A116</accession>
<dbReference type="SUPFAM" id="SSF52540">
    <property type="entry name" value="P-loop containing nucleoside triphosphate hydrolases"/>
    <property type="match status" value="1"/>
</dbReference>
<dbReference type="EMBL" id="MVFC01000045">
    <property type="protein sequence ID" value="OON71923.1"/>
    <property type="molecule type" value="Genomic_DNA"/>
</dbReference>
<dbReference type="GO" id="GO:0005737">
    <property type="term" value="C:cytoplasm"/>
    <property type="evidence" value="ECO:0007669"/>
    <property type="project" value="TreeGrafter"/>
</dbReference>
<dbReference type="PROSITE" id="PS50043">
    <property type="entry name" value="HTH_LUXR_2"/>
    <property type="match status" value="1"/>
</dbReference>
<organism evidence="4 5">
    <name type="scientific">Streptomyces tsukubensis</name>
    <dbReference type="NCBI Taxonomy" id="83656"/>
    <lineage>
        <taxon>Bacteria</taxon>
        <taxon>Bacillati</taxon>
        <taxon>Actinomycetota</taxon>
        <taxon>Actinomycetes</taxon>
        <taxon>Kitasatosporales</taxon>
        <taxon>Streptomycetaceae</taxon>
        <taxon>Streptomyces</taxon>
    </lineage>
</organism>
<name>A0A1V4A116_9ACTN</name>
<dbReference type="GO" id="GO:0005524">
    <property type="term" value="F:ATP binding"/>
    <property type="evidence" value="ECO:0007669"/>
    <property type="project" value="UniProtKB-KW"/>
</dbReference>
<evidence type="ECO:0000259" key="3">
    <source>
        <dbReference type="PROSITE" id="PS50043"/>
    </source>
</evidence>
<evidence type="ECO:0000256" key="1">
    <source>
        <dbReference type="ARBA" id="ARBA00022741"/>
    </source>
</evidence>